<dbReference type="SMART" id="SM00271">
    <property type="entry name" value="DnaJ"/>
    <property type="match status" value="1"/>
</dbReference>
<sequence length="664" mass="76123">MEQKEDDFDYYDILNVTRESSLEDIKASYHKLIRQWHPDKSVLTRSDGTPRPVPLSYRNNQGDDASQENQRDSAFNKIHLAYTVLSDPHQRELYDKYGAEGVKLEKLVKKQMLMETTESYKIEEVILNEDVIRENEEMRKMEEEAEVERRIHKILQKRTRERLKESPVQIITRFTFAGVTHVFDDKISAHMRQRYFHLNRLAVENSAEIALSKNTRLGYSNVTSISRSSFGASRGGIYLSYQVTDTLMSTVNLDCGNYLNYNSTSLSVKKMFSDQFWATSILSVDKYLTPSMRCIVHKSWADRHAVELSSFPQYVMTYGYNREFSEDLKVNIQTALTKEDIGTLLRVKAMSTVDSVVGATCRYSMNGGLTLDGYIRQRFVTDVFAKMKLECRLRFRLNSLQLILKMIMNNTRIDLPIDLYTGSVDYCVFLGTVATCTMMMVPLAVEMLQKMLTLQQPALKQEPILKNMRSSFYSNFPLFSFYGFGLDESRKHEKYVDDFGKSAGLMKKTAIWSEEMLESIVARDVYLAQQEGNSIFNNASGNYHKEADVDGLCILFAVYGHPEVITMLDEFITMDIFQNITPTASNAASPNSKDVNLSTVGNFQYGTVTVESILKQNNQTRLEKLFARYVIDVTNALMSRAVLNSTQQETINRFCGSMCQHIPC</sequence>
<dbReference type="Pfam" id="PF00226">
    <property type="entry name" value="DnaJ"/>
    <property type="match status" value="1"/>
</dbReference>
<feature type="coiled-coil region" evidence="1">
    <location>
        <begin position="124"/>
        <end position="158"/>
    </location>
</feature>
<evidence type="ECO:0000259" key="3">
    <source>
        <dbReference type="PROSITE" id="PS50076"/>
    </source>
</evidence>
<keyword evidence="5" id="KW-1185">Reference proteome</keyword>
<dbReference type="PRINTS" id="PR00625">
    <property type="entry name" value="JDOMAIN"/>
</dbReference>
<feature type="compositionally biased region" description="Polar residues" evidence="2">
    <location>
        <begin position="57"/>
        <end position="68"/>
    </location>
</feature>
<feature type="region of interest" description="Disordered" evidence="2">
    <location>
        <begin position="41"/>
        <end position="70"/>
    </location>
</feature>
<dbReference type="Proteomes" id="UP001230268">
    <property type="component" value="Unassembled WGS sequence"/>
</dbReference>
<dbReference type="CDD" id="cd06257">
    <property type="entry name" value="DnaJ"/>
    <property type="match status" value="1"/>
</dbReference>
<dbReference type="InterPro" id="IPR001623">
    <property type="entry name" value="DnaJ_domain"/>
</dbReference>
<gene>
    <name evidence="4" type="ORF">BgAZ_108170</name>
</gene>
<dbReference type="PROSITE" id="PS50076">
    <property type="entry name" value="DNAJ_2"/>
    <property type="match status" value="1"/>
</dbReference>
<protein>
    <recommendedName>
        <fullName evidence="3">J domain-containing protein</fullName>
    </recommendedName>
</protein>
<accession>A0AAD8UTX0</accession>
<dbReference type="PANTHER" id="PTHR44157:SF1">
    <property type="entry name" value="DNAJ HOMOLOG SUBFAMILY C MEMBER 11"/>
    <property type="match status" value="1"/>
</dbReference>
<dbReference type="EMBL" id="JAVEPI010000001">
    <property type="protein sequence ID" value="KAK1444911.1"/>
    <property type="molecule type" value="Genomic_DNA"/>
</dbReference>
<dbReference type="AlphaFoldDB" id="A0AAD8UTX0"/>
<feature type="domain" description="J" evidence="3">
    <location>
        <begin position="9"/>
        <end position="98"/>
    </location>
</feature>
<organism evidence="4 5">
    <name type="scientific">Babesia gibsoni</name>
    <dbReference type="NCBI Taxonomy" id="33632"/>
    <lineage>
        <taxon>Eukaryota</taxon>
        <taxon>Sar</taxon>
        <taxon>Alveolata</taxon>
        <taxon>Apicomplexa</taxon>
        <taxon>Aconoidasida</taxon>
        <taxon>Piroplasmida</taxon>
        <taxon>Babesiidae</taxon>
        <taxon>Babesia</taxon>
    </lineage>
</organism>
<dbReference type="GO" id="GO:0042407">
    <property type="term" value="P:cristae formation"/>
    <property type="evidence" value="ECO:0007669"/>
    <property type="project" value="TreeGrafter"/>
</dbReference>
<evidence type="ECO:0000256" key="2">
    <source>
        <dbReference type="SAM" id="MobiDB-lite"/>
    </source>
</evidence>
<proteinExistence type="predicted"/>
<dbReference type="InterPro" id="IPR052243">
    <property type="entry name" value="Mito_inner_membrane_organizer"/>
</dbReference>
<dbReference type="Gene3D" id="1.10.287.110">
    <property type="entry name" value="DnaJ domain"/>
    <property type="match status" value="1"/>
</dbReference>
<dbReference type="InterPro" id="IPR036869">
    <property type="entry name" value="J_dom_sf"/>
</dbReference>
<evidence type="ECO:0000256" key="1">
    <source>
        <dbReference type="SAM" id="Coils"/>
    </source>
</evidence>
<name>A0AAD8UTX0_BABGI</name>
<dbReference type="SUPFAM" id="SSF46565">
    <property type="entry name" value="Chaperone J-domain"/>
    <property type="match status" value="1"/>
</dbReference>
<evidence type="ECO:0000313" key="5">
    <source>
        <dbReference type="Proteomes" id="UP001230268"/>
    </source>
</evidence>
<reference evidence="4" key="1">
    <citation type="submission" date="2023-08" db="EMBL/GenBank/DDBJ databases">
        <title>Draft sequence of the Babesia gibsoni genome.</title>
        <authorList>
            <person name="Yamagishi J.Y."/>
            <person name="Xuan X.X."/>
        </authorList>
    </citation>
    <scope>NUCLEOTIDE SEQUENCE</scope>
    <source>
        <strain evidence="4">Azabu</strain>
    </source>
</reference>
<dbReference type="PANTHER" id="PTHR44157">
    <property type="entry name" value="DNAJ HOMOLOG SUBFAMILY C MEMBER 11"/>
    <property type="match status" value="1"/>
</dbReference>
<dbReference type="GO" id="GO:0005739">
    <property type="term" value="C:mitochondrion"/>
    <property type="evidence" value="ECO:0007669"/>
    <property type="project" value="GOC"/>
</dbReference>
<keyword evidence="1" id="KW-0175">Coiled coil</keyword>
<evidence type="ECO:0000313" key="4">
    <source>
        <dbReference type="EMBL" id="KAK1444911.1"/>
    </source>
</evidence>
<comment type="caution">
    <text evidence="4">The sequence shown here is derived from an EMBL/GenBank/DDBJ whole genome shotgun (WGS) entry which is preliminary data.</text>
</comment>